<reference evidence="10" key="5">
    <citation type="submission" date="2018-04" db="UniProtKB">
        <authorList>
            <consortium name="EnsemblFungi"/>
        </authorList>
    </citation>
    <scope>IDENTIFICATION</scope>
    <source>
        <strain evidence="10">R3-111a-1</strain>
    </source>
</reference>
<reference evidence="11" key="1">
    <citation type="submission" date="2010-07" db="EMBL/GenBank/DDBJ databases">
        <title>The genome sequence of Gaeumannomyces graminis var. tritici strain R3-111a-1.</title>
        <authorList>
            <consortium name="The Broad Institute Genome Sequencing Platform"/>
            <person name="Ma L.-J."/>
            <person name="Dead R."/>
            <person name="Young S."/>
            <person name="Zeng Q."/>
            <person name="Koehrsen M."/>
            <person name="Alvarado L."/>
            <person name="Berlin A."/>
            <person name="Chapman S.B."/>
            <person name="Chen Z."/>
            <person name="Freedman E."/>
            <person name="Gellesch M."/>
            <person name="Goldberg J."/>
            <person name="Griggs A."/>
            <person name="Gujja S."/>
            <person name="Heilman E.R."/>
            <person name="Heiman D."/>
            <person name="Hepburn T."/>
            <person name="Howarth C."/>
            <person name="Jen D."/>
            <person name="Larson L."/>
            <person name="Mehta T."/>
            <person name="Neiman D."/>
            <person name="Pearson M."/>
            <person name="Roberts A."/>
            <person name="Saif S."/>
            <person name="Shea T."/>
            <person name="Shenoy N."/>
            <person name="Sisk P."/>
            <person name="Stolte C."/>
            <person name="Sykes S."/>
            <person name="Walk T."/>
            <person name="White J."/>
            <person name="Yandava C."/>
            <person name="Haas B."/>
            <person name="Nusbaum C."/>
            <person name="Birren B."/>
        </authorList>
    </citation>
    <scope>NUCLEOTIDE SEQUENCE [LARGE SCALE GENOMIC DNA]</scope>
    <source>
        <strain evidence="11">R3-111a-1</strain>
    </source>
</reference>
<evidence type="ECO:0000256" key="4">
    <source>
        <dbReference type="ARBA" id="ARBA00023136"/>
    </source>
</evidence>
<dbReference type="Proteomes" id="UP000006039">
    <property type="component" value="Unassembled WGS sequence"/>
</dbReference>
<feature type="compositionally biased region" description="Polar residues" evidence="6">
    <location>
        <begin position="352"/>
        <end position="362"/>
    </location>
</feature>
<organism evidence="9">
    <name type="scientific">Gaeumannomyces tritici (strain R3-111a-1)</name>
    <name type="common">Wheat and barley take-all root rot fungus</name>
    <name type="synonym">Gaeumannomyces graminis var. tritici</name>
    <dbReference type="NCBI Taxonomy" id="644352"/>
    <lineage>
        <taxon>Eukaryota</taxon>
        <taxon>Fungi</taxon>
        <taxon>Dikarya</taxon>
        <taxon>Ascomycota</taxon>
        <taxon>Pezizomycotina</taxon>
        <taxon>Sordariomycetes</taxon>
        <taxon>Sordariomycetidae</taxon>
        <taxon>Magnaporthales</taxon>
        <taxon>Magnaporthaceae</taxon>
        <taxon>Gaeumannomyces</taxon>
    </lineage>
</organism>
<dbReference type="EMBL" id="GL385398">
    <property type="protein sequence ID" value="EJT75125.1"/>
    <property type="molecule type" value="Genomic_DNA"/>
</dbReference>
<dbReference type="RefSeq" id="XP_009225069.1">
    <property type="nucleotide sequence ID" value="XM_009226805.1"/>
</dbReference>
<evidence type="ECO:0000256" key="3">
    <source>
        <dbReference type="ARBA" id="ARBA00022989"/>
    </source>
</evidence>
<dbReference type="HOGENOM" id="CLU_057888_0_0_1"/>
<proteinExistence type="inferred from homology"/>
<dbReference type="InterPro" id="IPR049326">
    <property type="entry name" value="Rhodopsin_dom_fungi"/>
</dbReference>
<protein>
    <recommendedName>
        <fullName evidence="8">Rhodopsin domain-containing protein</fullName>
    </recommendedName>
</protein>
<keyword evidence="4 7" id="KW-0472">Membrane</keyword>
<dbReference type="AlphaFoldDB" id="J3P623"/>
<keyword evidence="3 7" id="KW-1133">Transmembrane helix</keyword>
<feature type="transmembrane region" description="Helical" evidence="7">
    <location>
        <begin position="197"/>
        <end position="216"/>
    </location>
</feature>
<keyword evidence="2 7" id="KW-0812">Transmembrane</keyword>
<feature type="compositionally biased region" description="Basic and acidic residues" evidence="6">
    <location>
        <begin position="320"/>
        <end position="351"/>
    </location>
</feature>
<dbReference type="GeneID" id="20349421"/>
<name>J3P623_GAET3</name>
<comment type="similarity">
    <text evidence="5">Belongs to the SAT4 family.</text>
</comment>
<evidence type="ECO:0000256" key="1">
    <source>
        <dbReference type="ARBA" id="ARBA00004141"/>
    </source>
</evidence>
<dbReference type="OrthoDB" id="5429740at2759"/>
<feature type="transmembrane region" description="Helical" evidence="7">
    <location>
        <begin position="20"/>
        <end position="41"/>
    </location>
</feature>
<gene>
    <name evidence="10" type="primary">20349421</name>
    <name evidence="9" type="ORF">GGTG_08963</name>
</gene>
<dbReference type="EnsemblFungi" id="EJT75125">
    <property type="protein sequence ID" value="EJT75125"/>
    <property type="gene ID" value="GGTG_08963"/>
</dbReference>
<evidence type="ECO:0000259" key="8">
    <source>
        <dbReference type="Pfam" id="PF20684"/>
    </source>
</evidence>
<feature type="transmembrane region" description="Helical" evidence="7">
    <location>
        <begin position="94"/>
        <end position="120"/>
    </location>
</feature>
<reference evidence="10" key="4">
    <citation type="journal article" date="2015" name="G3 (Bethesda)">
        <title>Genome sequences of three phytopathogenic species of the Magnaporthaceae family of fungi.</title>
        <authorList>
            <person name="Okagaki L.H."/>
            <person name="Nunes C.C."/>
            <person name="Sailsbery J."/>
            <person name="Clay B."/>
            <person name="Brown D."/>
            <person name="John T."/>
            <person name="Oh Y."/>
            <person name="Young N."/>
            <person name="Fitzgerald M."/>
            <person name="Haas B.J."/>
            <person name="Zeng Q."/>
            <person name="Young S."/>
            <person name="Adiconis X."/>
            <person name="Fan L."/>
            <person name="Levin J.Z."/>
            <person name="Mitchell T.K."/>
            <person name="Okubara P.A."/>
            <person name="Farman M.L."/>
            <person name="Kohn L.M."/>
            <person name="Birren B."/>
            <person name="Ma L.-J."/>
            <person name="Dean R.A."/>
        </authorList>
    </citation>
    <scope>NUCLEOTIDE SEQUENCE</scope>
    <source>
        <strain evidence="10">R3-111a-1</strain>
    </source>
</reference>
<comment type="subcellular location">
    <subcellularLocation>
        <location evidence="1">Membrane</location>
        <topology evidence="1">Multi-pass membrane protein</topology>
    </subcellularLocation>
</comment>
<dbReference type="PANTHER" id="PTHR33048:SF155">
    <property type="entry name" value="INTEGRAL MEMBRANE PROTEIN"/>
    <property type="match status" value="1"/>
</dbReference>
<feature type="transmembrane region" description="Helical" evidence="7">
    <location>
        <begin position="173"/>
        <end position="190"/>
    </location>
</feature>
<feature type="transmembrane region" description="Helical" evidence="7">
    <location>
        <begin position="132"/>
        <end position="153"/>
    </location>
</feature>
<feature type="domain" description="Rhodopsin" evidence="8">
    <location>
        <begin position="37"/>
        <end position="261"/>
    </location>
</feature>
<dbReference type="GO" id="GO:0016020">
    <property type="term" value="C:membrane"/>
    <property type="evidence" value="ECO:0007669"/>
    <property type="project" value="UniProtKB-SubCell"/>
</dbReference>
<evidence type="ECO:0000256" key="5">
    <source>
        <dbReference type="ARBA" id="ARBA00038359"/>
    </source>
</evidence>
<reference evidence="9" key="2">
    <citation type="submission" date="2010-07" db="EMBL/GenBank/DDBJ databases">
        <authorList>
            <consortium name="The Broad Institute Genome Sequencing Platform"/>
            <consortium name="Broad Institute Genome Sequencing Center for Infectious Disease"/>
            <person name="Ma L.-J."/>
            <person name="Dead R."/>
            <person name="Young S."/>
            <person name="Zeng Q."/>
            <person name="Koehrsen M."/>
            <person name="Alvarado L."/>
            <person name="Berlin A."/>
            <person name="Chapman S.B."/>
            <person name="Chen Z."/>
            <person name="Freedman E."/>
            <person name="Gellesch M."/>
            <person name="Goldberg J."/>
            <person name="Griggs A."/>
            <person name="Gujja S."/>
            <person name="Heilman E.R."/>
            <person name="Heiman D."/>
            <person name="Hepburn T."/>
            <person name="Howarth C."/>
            <person name="Jen D."/>
            <person name="Larson L."/>
            <person name="Mehta T."/>
            <person name="Neiman D."/>
            <person name="Pearson M."/>
            <person name="Roberts A."/>
            <person name="Saif S."/>
            <person name="Shea T."/>
            <person name="Shenoy N."/>
            <person name="Sisk P."/>
            <person name="Stolte C."/>
            <person name="Sykes S."/>
            <person name="Walk T."/>
            <person name="White J."/>
            <person name="Yandava C."/>
            <person name="Haas B."/>
            <person name="Nusbaum C."/>
            <person name="Birren B."/>
        </authorList>
    </citation>
    <scope>NUCLEOTIDE SEQUENCE</scope>
    <source>
        <strain evidence="9">R3-111a-1</strain>
    </source>
</reference>
<feature type="region of interest" description="Disordered" evidence="6">
    <location>
        <begin position="278"/>
        <end position="399"/>
    </location>
</feature>
<feature type="transmembrane region" description="Helical" evidence="7">
    <location>
        <begin position="244"/>
        <end position="263"/>
    </location>
</feature>
<reference evidence="9" key="3">
    <citation type="submission" date="2010-09" db="EMBL/GenBank/DDBJ databases">
        <title>Annotation of Gaeumannomyces graminis var. tritici R3-111a-1.</title>
        <authorList>
            <consortium name="The Broad Institute Genome Sequencing Platform"/>
            <person name="Ma L.-J."/>
            <person name="Dead R."/>
            <person name="Young S.K."/>
            <person name="Zeng Q."/>
            <person name="Gargeya S."/>
            <person name="Fitzgerald M."/>
            <person name="Haas B."/>
            <person name="Abouelleil A."/>
            <person name="Alvarado L."/>
            <person name="Arachchi H.M."/>
            <person name="Berlin A."/>
            <person name="Brown A."/>
            <person name="Chapman S.B."/>
            <person name="Chen Z."/>
            <person name="Dunbar C."/>
            <person name="Freedman E."/>
            <person name="Gearin G."/>
            <person name="Gellesch M."/>
            <person name="Goldberg J."/>
            <person name="Griggs A."/>
            <person name="Gujja S."/>
            <person name="Heiman D."/>
            <person name="Howarth C."/>
            <person name="Larson L."/>
            <person name="Lui A."/>
            <person name="MacDonald P.J.P."/>
            <person name="Mehta T."/>
            <person name="Montmayeur A."/>
            <person name="Murphy C."/>
            <person name="Neiman D."/>
            <person name="Pearson M."/>
            <person name="Priest M."/>
            <person name="Roberts A."/>
            <person name="Saif S."/>
            <person name="Shea T."/>
            <person name="Shenoy N."/>
            <person name="Sisk P."/>
            <person name="Stolte C."/>
            <person name="Sykes S."/>
            <person name="Yandava C."/>
            <person name="Wortman J."/>
            <person name="Nusbaum C."/>
            <person name="Birren B."/>
        </authorList>
    </citation>
    <scope>NUCLEOTIDE SEQUENCE</scope>
    <source>
        <strain evidence="9">R3-111a-1</strain>
    </source>
</reference>
<feature type="transmembrane region" description="Helical" evidence="7">
    <location>
        <begin position="53"/>
        <end position="74"/>
    </location>
</feature>
<evidence type="ECO:0000313" key="9">
    <source>
        <dbReference type="EMBL" id="EJT75125.1"/>
    </source>
</evidence>
<dbReference type="InterPro" id="IPR052337">
    <property type="entry name" value="SAT4-like"/>
</dbReference>
<evidence type="ECO:0000256" key="6">
    <source>
        <dbReference type="SAM" id="MobiDB-lite"/>
    </source>
</evidence>
<evidence type="ECO:0000256" key="2">
    <source>
        <dbReference type="ARBA" id="ARBA00022692"/>
    </source>
</evidence>
<dbReference type="Pfam" id="PF20684">
    <property type="entry name" value="Fung_rhodopsin"/>
    <property type="match status" value="1"/>
</dbReference>
<dbReference type="VEuPathDB" id="FungiDB:GGTG_08963"/>
<feature type="compositionally biased region" description="Basic and acidic residues" evidence="6">
    <location>
        <begin position="281"/>
        <end position="307"/>
    </location>
</feature>
<sequence length="399" mass="43650">MATGPTAMATEAHENRGPMVLAATSVLVFLAAVFGLARFYARTWIRRQVYLDDLFVVVSVVLLLYSEVCIYMAVSNGQGRHVDTLTVQQQERVIFWHMLTVPAVLPALGIPKLVVATILVRILVPGPKARAVAWGPAIMSTLAFIAIVFVVFFQCLPVRAQGTFPSRTRTFSAFVDLYLAVWPAVIFYSMQMSRIKTVGLSIAMGIGAIAAGIAAYKCSNFSGLADPDFSCKAPSIADWSSAEASAIVTAASIPMLAPLYRSIEMSYKRAKRRVCGTPMELRPEPRPENAWDFPTRERMQPRDDAELGRSSLATSQAESWDPRHLYSHARESGKHGAGEGRASHSTRESRSGTHSTRYSTRPTRAITGVGPEPEPGWAESWRDEDQGNAVTGGRRVIST</sequence>
<dbReference type="STRING" id="644352.J3P623"/>
<evidence type="ECO:0000313" key="10">
    <source>
        <dbReference type="EnsemblFungi" id="EJT75125"/>
    </source>
</evidence>
<dbReference type="PANTHER" id="PTHR33048">
    <property type="entry name" value="PTH11-LIKE INTEGRAL MEMBRANE PROTEIN (AFU_ORTHOLOGUE AFUA_5G11245)"/>
    <property type="match status" value="1"/>
</dbReference>
<dbReference type="eggNOG" id="ENOG502SHVM">
    <property type="taxonomic scope" value="Eukaryota"/>
</dbReference>
<keyword evidence="11" id="KW-1185">Reference proteome</keyword>
<accession>J3P623</accession>
<evidence type="ECO:0000256" key="7">
    <source>
        <dbReference type="SAM" id="Phobius"/>
    </source>
</evidence>
<evidence type="ECO:0000313" key="11">
    <source>
        <dbReference type="Proteomes" id="UP000006039"/>
    </source>
</evidence>